<name>A0A429XFH1_9RICK</name>
<dbReference type="NCBIfam" id="TIGR00781">
    <property type="entry name" value="ccoO"/>
    <property type="match status" value="1"/>
</dbReference>
<keyword evidence="1 4" id="KW-0349">Heme</keyword>
<evidence type="ECO:0000256" key="1">
    <source>
        <dbReference type="ARBA" id="ARBA00022617"/>
    </source>
</evidence>
<dbReference type="Gene3D" id="1.10.760.10">
    <property type="entry name" value="Cytochrome c-like domain"/>
    <property type="match status" value="1"/>
</dbReference>
<dbReference type="RefSeq" id="WP_126045037.1">
    <property type="nucleotide sequence ID" value="NZ_RXFM01000072.1"/>
</dbReference>
<accession>A0A429XFH1</accession>
<dbReference type="Proteomes" id="UP000279470">
    <property type="component" value="Unassembled WGS sequence"/>
</dbReference>
<dbReference type="GO" id="GO:0020037">
    <property type="term" value="F:heme binding"/>
    <property type="evidence" value="ECO:0007669"/>
    <property type="project" value="InterPro"/>
</dbReference>
<feature type="transmembrane region" description="Helical" evidence="5">
    <location>
        <begin position="12"/>
        <end position="35"/>
    </location>
</feature>
<dbReference type="EMBL" id="RXFM01000072">
    <property type="protein sequence ID" value="RST63837.1"/>
    <property type="molecule type" value="Genomic_DNA"/>
</dbReference>
<gene>
    <name evidence="7" type="primary">ccoO</name>
    <name evidence="7" type="ORF">EIC27_05130</name>
</gene>
<dbReference type="PROSITE" id="PS51007">
    <property type="entry name" value="CYTC"/>
    <property type="match status" value="1"/>
</dbReference>
<dbReference type="AlphaFoldDB" id="A0A429XFH1"/>
<keyword evidence="5" id="KW-0472">Membrane</keyword>
<dbReference type="GO" id="GO:0016491">
    <property type="term" value="F:oxidoreductase activity"/>
    <property type="evidence" value="ECO:0007669"/>
    <property type="project" value="UniProtKB-KW"/>
</dbReference>
<protein>
    <submittedName>
        <fullName evidence="7">Cytochrome-c oxidase, cbb3-type subunit II</fullName>
        <ecNumber evidence="7">1.9.3.1</ecNumber>
    </submittedName>
</protein>
<proteinExistence type="predicted"/>
<dbReference type="EC" id="1.9.3.1" evidence="7"/>
<keyword evidence="2 4" id="KW-0479">Metal-binding</keyword>
<dbReference type="Gene3D" id="6.10.250.2250">
    <property type="match status" value="1"/>
</dbReference>
<keyword evidence="8" id="KW-1185">Reference proteome</keyword>
<dbReference type="Pfam" id="PF02433">
    <property type="entry name" value="FixO"/>
    <property type="match status" value="1"/>
</dbReference>
<evidence type="ECO:0000256" key="2">
    <source>
        <dbReference type="ARBA" id="ARBA00022723"/>
    </source>
</evidence>
<evidence type="ECO:0000313" key="7">
    <source>
        <dbReference type="EMBL" id="RST63837.1"/>
    </source>
</evidence>
<keyword evidence="5" id="KW-1133">Transmembrane helix</keyword>
<dbReference type="InterPro" id="IPR003468">
    <property type="entry name" value="Cyt_c_oxidase_monohaem-su/FixO"/>
</dbReference>
<evidence type="ECO:0000256" key="5">
    <source>
        <dbReference type="SAM" id="Phobius"/>
    </source>
</evidence>
<dbReference type="InterPro" id="IPR036909">
    <property type="entry name" value="Cyt_c-like_dom_sf"/>
</dbReference>
<evidence type="ECO:0000256" key="3">
    <source>
        <dbReference type="ARBA" id="ARBA00023004"/>
    </source>
</evidence>
<sequence>MSNFHSKIEKKIFILLILIIFVTSIGAIIQIFPLFKKEISLEKTDQLRLYTPLELQGFFIYKREGCYGCHSQQIRRLVDEVERYGHYSLAIESMYDYPFAWGSKRTGPDLARVGEKYSDEWNVEHLYHPQSLVPESIMPAYPFLLNRELQIDDIKNKMLALQFAGMPYTEEYQNNFKNDLNVQLGISQDSTAIEGFKKRYGDKIAIRKFNKKSNKITEMDALVSYLQSLGNKIDLTSNKGRNW</sequence>
<reference evidence="8" key="1">
    <citation type="submission" date="2018-11" db="EMBL/GenBank/DDBJ databases">
        <title>Phylogenetic, genomic, and biogeographic characterization of a novel and ubiquitous marine invertebrate-associated Rickettsiales parasite, Candidatus Marinoinvertebrata rohwerii, gen. nov., sp. nov.</title>
        <authorList>
            <person name="Klinges J.G."/>
            <person name="Rosales S.M."/>
            <person name="Mcminds R."/>
            <person name="Shaver E.C."/>
            <person name="Shantz A."/>
            <person name="Peters E.C."/>
            <person name="Burkepile D.E."/>
            <person name="Silliman B.R."/>
            <person name="Vega Thurber R.L."/>
        </authorList>
    </citation>
    <scope>NUCLEOTIDE SEQUENCE [LARGE SCALE GENOMIC DNA]</scope>
    <source>
        <strain evidence="8">a_cerv_44</strain>
    </source>
</reference>
<dbReference type="GO" id="GO:0009055">
    <property type="term" value="F:electron transfer activity"/>
    <property type="evidence" value="ECO:0007669"/>
    <property type="project" value="InterPro"/>
</dbReference>
<keyword evidence="5" id="KW-0812">Transmembrane</keyword>
<comment type="caution">
    <text evidence="7">The sequence shown here is derived from an EMBL/GenBank/DDBJ whole genome shotgun (WGS) entry which is preliminary data.</text>
</comment>
<dbReference type="OrthoDB" id="9805440at2"/>
<organism evidence="7 8">
    <name type="scientific">Candidatus Aquarickettsia rohweri</name>
    <dbReference type="NCBI Taxonomy" id="2602574"/>
    <lineage>
        <taxon>Bacteria</taxon>
        <taxon>Pseudomonadati</taxon>
        <taxon>Pseudomonadota</taxon>
        <taxon>Alphaproteobacteria</taxon>
        <taxon>Rickettsiales</taxon>
        <taxon>Candidatus Midichloriaceae</taxon>
        <taxon>Candidatus Aquarickettsia</taxon>
    </lineage>
</organism>
<feature type="domain" description="Cytochrome c" evidence="6">
    <location>
        <begin position="52"/>
        <end position="230"/>
    </location>
</feature>
<evidence type="ECO:0000256" key="4">
    <source>
        <dbReference type="PROSITE-ProRule" id="PRU00433"/>
    </source>
</evidence>
<dbReference type="InterPro" id="IPR009056">
    <property type="entry name" value="Cyt_c-like_dom"/>
</dbReference>
<dbReference type="GO" id="GO:0046872">
    <property type="term" value="F:metal ion binding"/>
    <property type="evidence" value="ECO:0007669"/>
    <property type="project" value="UniProtKB-KW"/>
</dbReference>
<dbReference type="SUPFAM" id="SSF46626">
    <property type="entry name" value="Cytochrome c"/>
    <property type="match status" value="1"/>
</dbReference>
<keyword evidence="3 4" id="KW-0408">Iron</keyword>
<dbReference type="NCBIfam" id="NF011055">
    <property type="entry name" value="PRK14487.1"/>
    <property type="match status" value="1"/>
</dbReference>
<evidence type="ECO:0000313" key="8">
    <source>
        <dbReference type="Proteomes" id="UP000279470"/>
    </source>
</evidence>
<evidence type="ECO:0000259" key="6">
    <source>
        <dbReference type="PROSITE" id="PS51007"/>
    </source>
</evidence>
<keyword evidence="7" id="KW-0560">Oxidoreductase</keyword>